<evidence type="ECO:0000313" key="1">
    <source>
        <dbReference type="EMBL" id="KAI8432415.1"/>
    </source>
</evidence>
<name>A0ACC0K834_CHOFU</name>
<proteinExistence type="predicted"/>
<evidence type="ECO:0000313" key="2">
    <source>
        <dbReference type="Proteomes" id="UP001064048"/>
    </source>
</evidence>
<dbReference type="Proteomes" id="UP001064048">
    <property type="component" value="Chromosome 7"/>
</dbReference>
<comment type="caution">
    <text evidence="1">The sequence shown here is derived from an EMBL/GenBank/DDBJ whole genome shotgun (WGS) entry which is preliminary data.</text>
</comment>
<sequence>MRARTVPAALLLLLLAIDTLHANRRKQKEKYVPTTINICDISDRDSKVHCYCEHSQEINEALKTECWVFNGGIQKSDPLWTSFSSQSNIETLAFNVRADGGLSFVPSKVLRYLRRLKNFSIKHSSIPKIETHTFMNLTSVQEMTLTKNQIVVLNKHSFYNLPNLTVLTLDENKIKELVTETFYELPVLQKLYLTNNSISVIQDGAFRHLVNLAELELDRNSISTLKKECFDGLANLKRLDIRKNKLAVLDSFTFTELWNLQELLLDFNEIYILAQRTFDGLSLLRKLSLSHNKLVTLAGGLFEGVRGLSALDLRHNKLQRFTMDNLRPIYDNLKNQNSYIYLDGNEFNCDCHLAWMHKLRHEAKSVKVRTSLENFVCKFIVNPSLSAHFAYLETNAIGSNNFLESDDKSRIKDYADEPEEFFHEEIDDTYVDEPKSVRGENERTLLQIPVELLPCPQDVKSVTDRTYTYPSQNEAKDYRNLIHASAASPLLLNFVPWALLLLILFGYGN</sequence>
<protein>
    <submittedName>
        <fullName evidence="1">Uncharacterized protein</fullName>
    </submittedName>
</protein>
<dbReference type="EMBL" id="CM046107">
    <property type="protein sequence ID" value="KAI8432415.1"/>
    <property type="molecule type" value="Genomic_DNA"/>
</dbReference>
<keyword evidence="2" id="KW-1185">Reference proteome</keyword>
<accession>A0ACC0K834</accession>
<gene>
    <name evidence="1" type="ORF">MSG28_004811</name>
</gene>
<organism evidence="1 2">
    <name type="scientific">Choristoneura fumiferana</name>
    <name type="common">Spruce budworm moth</name>
    <name type="synonym">Archips fumiferana</name>
    <dbReference type="NCBI Taxonomy" id="7141"/>
    <lineage>
        <taxon>Eukaryota</taxon>
        <taxon>Metazoa</taxon>
        <taxon>Ecdysozoa</taxon>
        <taxon>Arthropoda</taxon>
        <taxon>Hexapoda</taxon>
        <taxon>Insecta</taxon>
        <taxon>Pterygota</taxon>
        <taxon>Neoptera</taxon>
        <taxon>Endopterygota</taxon>
        <taxon>Lepidoptera</taxon>
        <taxon>Glossata</taxon>
        <taxon>Ditrysia</taxon>
        <taxon>Tortricoidea</taxon>
        <taxon>Tortricidae</taxon>
        <taxon>Tortricinae</taxon>
        <taxon>Choristoneura</taxon>
    </lineage>
</organism>
<reference evidence="1 2" key="1">
    <citation type="journal article" date="2022" name="Genome Biol. Evol.">
        <title>The Spruce Budworm Genome: Reconstructing the Evolutionary History of Antifreeze Proteins.</title>
        <authorList>
            <person name="Beliveau C."/>
            <person name="Gagne P."/>
            <person name="Picq S."/>
            <person name="Vernygora O."/>
            <person name="Keeling C.I."/>
            <person name="Pinkney K."/>
            <person name="Doucet D."/>
            <person name="Wen F."/>
            <person name="Johnston J.S."/>
            <person name="Maaroufi H."/>
            <person name="Boyle B."/>
            <person name="Laroche J."/>
            <person name="Dewar K."/>
            <person name="Juretic N."/>
            <person name="Blackburn G."/>
            <person name="Nisole A."/>
            <person name="Brunet B."/>
            <person name="Brandao M."/>
            <person name="Lumley L."/>
            <person name="Duan J."/>
            <person name="Quan G."/>
            <person name="Lucarotti C.J."/>
            <person name="Roe A.D."/>
            <person name="Sperling F.A.H."/>
            <person name="Levesque R.C."/>
            <person name="Cusson M."/>
        </authorList>
    </citation>
    <scope>NUCLEOTIDE SEQUENCE [LARGE SCALE GENOMIC DNA]</scope>
    <source>
        <strain evidence="1">Glfc:IPQL:Cfum</strain>
    </source>
</reference>